<dbReference type="KEGG" id="cap:CLDAP_33670"/>
<keyword evidence="5" id="KW-1185">Reference proteome</keyword>
<protein>
    <submittedName>
        <fullName evidence="4">Putative glycosyltransferase</fullName>
    </submittedName>
</protein>
<feature type="domain" description="Glycosyltransferase subfamily 4-like N-terminal" evidence="3">
    <location>
        <begin position="17"/>
        <end position="178"/>
    </location>
</feature>
<evidence type="ECO:0000313" key="5">
    <source>
        <dbReference type="Proteomes" id="UP000007880"/>
    </source>
</evidence>
<dbReference type="HOGENOM" id="CLU_009583_27_6_0"/>
<dbReference type="AlphaFoldDB" id="I0I819"/>
<dbReference type="InterPro" id="IPR001296">
    <property type="entry name" value="Glyco_trans_1"/>
</dbReference>
<evidence type="ECO:0000259" key="2">
    <source>
        <dbReference type="Pfam" id="PF00534"/>
    </source>
</evidence>
<sequence>MTVIAVDYTPAVRQQAGIGRIVRGQIEALITLNPGYDLRLFVAGPVNEAQRAQAPLPLYTTPISERNLVRIWHRLDIGFPRVEWFTGGPLDLFHATDFVLAPTRARHKLLTIHDLAFLFYPDAALPSLHHYLNVVVPRSVRRADGIIADSYHTAHDLTEQWGVPPERIVVVQGGVDHNHFRPVRDPQRQQQVRERYAIGDRPFILALSRLEPRKNFARLIEAFALARAEANLPHRLVIAGSKGWLYEAIFRRVDELRLQEHVHFTGFVDEADLPALYSAAEFFAYPSLYEGFGLPIIEALACGTPVLTGDNSCLPEAGGPGALYVKAEEVHSIAEGLVRLATDDALRHQLREAGLQHAAQFTWERSARRLLEAYERFLNL</sequence>
<dbReference type="InterPro" id="IPR028098">
    <property type="entry name" value="Glyco_trans_4-like_N"/>
</dbReference>
<dbReference type="PANTHER" id="PTHR46401:SF2">
    <property type="entry name" value="GLYCOSYLTRANSFERASE WBBK-RELATED"/>
    <property type="match status" value="1"/>
</dbReference>
<keyword evidence="1 4" id="KW-0808">Transferase</keyword>
<organism evidence="4 5">
    <name type="scientific">Caldilinea aerophila (strain DSM 14535 / JCM 11387 / NBRC 104270 / STL-6-O1)</name>
    <dbReference type="NCBI Taxonomy" id="926550"/>
    <lineage>
        <taxon>Bacteria</taxon>
        <taxon>Bacillati</taxon>
        <taxon>Chloroflexota</taxon>
        <taxon>Caldilineae</taxon>
        <taxon>Caldilineales</taxon>
        <taxon>Caldilineaceae</taxon>
        <taxon>Caldilinea</taxon>
    </lineage>
</organism>
<dbReference type="Proteomes" id="UP000007880">
    <property type="component" value="Chromosome"/>
</dbReference>
<evidence type="ECO:0000259" key="3">
    <source>
        <dbReference type="Pfam" id="PF13439"/>
    </source>
</evidence>
<dbReference type="RefSeq" id="WP_014434633.1">
    <property type="nucleotide sequence ID" value="NC_017079.1"/>
</dbReference>
<evidence type="ECO:0000256" key="1">
    <source>
        <dbReference type="ARBA" id="ARBA00022679"/>
    </source>
</evidence>
<dbReference type="EMBL" id="AP012337">
    <property type="protein sequence ID" value="BAM01407.1"/>
    <property type="molecule type" value="Genomic_DNA"/>
</dbReference>
<dbReference type="PANTHER" id="PTHR46401">
    <property type="entry name" value="GLYCOSYLTRANSFERASE WBBK-RELATED"/>
    <property type="match status" value="1"/>
</dbReference>
<dbReference type="Pfam" id="PF00534">
    <property type="entry name" value="Glycos_transf_1"/>
    <property type="match status" value="1"/>
</dbReference>
<dbReference type="FunFam" id="3.40.50.2000:FF:000119">
    <property type="entry name" value="Glycosyl transferase group 1"/>
    <property type="match status" value="1"/>
</dbReference>
<dbReference type="SUPFAM" id="SSF53756">
    <property type="entry name" value="UDP-Glycosyltransferase/glycogen phosphorylase"/>
    <property type="match status" value="1"/>
</dbReference>
<name>I0I819_CALAS</name>
<dbReference type="Pfam" id="PF13439">
    <property type="entry name" value="Glyco_transf_4"/>
    <property type="match status" value="1"/>
</dbReference>
<dbReference type="GO" id="GO:0009103">
    <property type="term" value="P:lipopolysaccharide biosynthetic process"/>
    <property type="evidence" value="ECO:0007669"/>
    <property type="project" value="TreeGrafter"/>
</dbReference>
<dbReference type="Gene3D" id="3.40.50.2000">
    <property type="entry name" value="Glycogen Phosphorylase B"/>
    <property type="match status" value="2"/>
</dbReference>
<dbReference type="STRING" id="926550.CLDAP_33670"/>
<gene>
    <name evidence="4" type="ordered locus">CLDAP_33670</name>
</gene>
<dbReference type="eggNOG" id="COG0438">
    <property type="taxonomic scope" value="Bacteria"/>
</dbReference>
<evidence type="ECO:0000313" key="4">
    <source>
        <dbReference type="EMBL" id="BAM01407.1"/>
    </source>
</evidence>
<dbReference type="CDD" id="cd03809">
    <property type="entry name" value="GT4_MtfB-like"/>
    <property type="match status" value="1"/>
</dbReference>
<proteinExistence type="predicted"/>
<reference evidence="4 5" key="1">
    <citation type="submission" date="2012-02" db="EMBL/GenBank/DDBJ databases">
        <title>Complete genome sequence of Caldilinea aerophila DSM 14535 (= NBRC 102666).</title>
        <authorList>
            <person name="Oguchi A."/>
            <person name="Hosoyama A."/>
            <person name="Sekine M."/>
            <person name="Fukai R."/>
            <person name="Kato Y."/>
            <person name="Nakamura S."/>
            <person name="Hanada S."/>
            <person name="Yamazaki S."/>
            <person name="Fujita N."/>
        </authorList>
    </citation>
    <scope>NUCLEOTIDE SEQUENCE [LARGE SCALE GENOMIC DNA]</scope>
    <source>
        <strain evidence="5">DSM 14535 / JCM 11387 / NBRC 104270 / STL-6-O1</strain>
    </source>
</reference>
<dbReference type="GO" id="GO:0016757">
    <property type="term" value="F:glycosyltransferase activity"/>
    <property type="evidence" value="ECO:0007669"/>
    <property type="project" value="InterPro"/>
</dbReference>
<accession>I0I819</accession>
<feature type="domain" description="Glycosyl transferase family 1" evidence="2">
    <location>
        <begin position="192"/>
        <end position="354"/>
    </location>
</feature>